<gene>
    <name evidence="1" type="ORF">GOODEAATRI_020549</name>
</gene>
<sequence>MTSKSRLQSKAARLLPPCLLTACTLVVHWLFPAATTLPVCGRGAYVLIGRQQWRSFENSEAPADGLFTADMELQPHPEATPTRICCHFVTKLQAQYHRVQHRKAKNTISTKSSHLLWVSLFSCVDLRRMSPAEAAVSSLKLCLQAQDQLESAIGGVLMAEQQLRENAREVSVYIVLLVSYCSEHPSVLTQTL</sequence>
<comment type="caution">
    <text evidence="1">The sequence shown here is derived from an EMBL/GenBank/DDBJ whole genome shotgun (WGS) entry which is preliminary data.</text>
</comment>
<reference evidence="1 2" key="1">
    <citation type="submission" date="2021-06" db="EMBL/GenBank/DDBJ databases">
        <authorList>
            <person name="Palmer J.M."/>
        </authorList>
    </citation>
    <scope>NUCLEOTIDE SEQUENCE [LARGE SCALE GENOMIC DNA]</scope>
    <source>
        <strain evidence="1 2">GA_2019</strain>
        <tissue evidence="1">Muscle</tissue>
    </source>
</reference>
<evidence type="ECO:0000313" key="1">
    <source>
        <dbReference type="EMBL" id="MEQ2188991.1"/>
    </source>
</evidence>
<dbReference type="EMBL" id="JAHRIO010091885">
    <property type="protein sequence ID" value="MEQ2188991.1"/>
    <property type="molecule type" value="Genomic_DNA"/>
</dbReference>
<organism evidence="1 2">
    <name type="scientific">Goodea atripinnis</name>
    <dbReference type="NCBI Taxonomy" id="208336"/>
    <lineage>
        <taxon>Eukaryota</taxon>
        <taxon>Metazoa</taxon>
        <taxon>Chordata</taxon>
        <taxon>Craniata</taxon>
        <taxon>Vertebrata</taxon>
        <taxon>Euteleostomi</taxon>
        <taxon>Actinopterygii</taxon>
        <taxon>Neopterygii</taxon>
        <taxon>Teleostei</taxon>
        <taxon>Neoteleostei</taxon>
        <taxon>Acanthomorphata</taxon>
        <taxon>Ovalentaria</taxon>
        <taxon>Atherinomorphae</taxon>
        <taxon>Cyprinodontiformes</taxon>
        <taxon>Goodeidae</taxon>
        <taxon>Goodea</taxon>
    </lineage>
</organism>
<evidence type="ECO:0000313" key="2">
    <source>
        <dbReference type="Proteomes" id="UP001476798"/>
    </source>
</evidence>
<dbReference type="Proteomes" id="UP001476798">
    <property type="component" value="Unassembled WGS sequence"/>
</dbReference>
<keyword evidence="2" id="KW-1185">Reference proteome</keyword>
<protein>
    <submittedName>
        <fullName evidence="1">Uncharacterized protein</fullName>
    </submittedName>
</protein>
<accession>A0ABV0Q0B3</accession>
<name>A0ABV0Q0B3_9TELE</name>
<proteinExistence type="predicted"/>